<dbReference type="HOGENOM" id="CLU_076554_0_0_7"/>
<evidence type="ECO:0000313" key="2">
    <source>
        <dbReference type="Proteomes" id="UP000006055"/>
    </source>
</evidence>
<organism evidence="1 2">
    <name type="scientific">Desulfomonile tiedjei (strain ATCC 49306 / DSM 6799 / DCB-1)</name>
    <dbReference type="NCBI Taxonomy" id="706587"/>
    <lineage>
        <taxon>Bacteria</taxon>
        <taxon>Pseudomonadati</taxon>
        <taxon>Thermodesulfobacteriota</taxon>
        <taxon>Desulfomonilia</taxon>
        <taxon>Desulfomonilales</taxon>
        <taxon>Desulfomonilaceae</taxon>
        <taxon>Desulfomonile</taxon>
    </lineage>
</organism>
<protein>
    <recommendedName>
        <fullName evidence="3">PilZ domain-containing protein</fullName>
    </recommendedName>
</protein>
<keyword evidence="2" id="KW-1185">Reference proteome</keyword>
<reference evidence="2" key="1">
    <citation type="submission" date="2012-06" db="EMBL/GenBank/DDBJ databases">
        <title>Complete sequence of chromosome of Desulfomonile tiedjei DSM 6799.</title>
        <authorList>
            <person name="Lucas S."/>
            <person name="Copeland A."/>
            <person name="Lapidus A."/>
            <person name="Glavina del Rio T."/>
            <person name="Dalin E."/>
            <person name="Tice H."/>
            <person name="Bruce D."/>
            <person name="Goodwin L."/>
            <person name="Pitluck S."/>
            <person name="Peters L."/>
            <person name="Ovchinnikova G."/>
            <person name="Zeytun A."/>
            <person name="Lu M."/>
            <person name="Kyrpides N."/>
            <person name="Mavromatis K."/>
            <person name="Ivanova N."/>
            <person name="Brettin T."/>
            <person name="Detter J.C."/>
            <person name="Han C."/>
            <person name="Larimer F."/>
            <person name="Land M."/>
            <person name="Hauser L."/>
            <person name="Markowitz V."/>
            <person name="Cheng J.-F."/>
            <person name="Hugenholtz P."/>
            <person name="Woyke T."/>
            <person name="Wu D."/>
            <person name="Spring S."/>
            <person name="Schroeder M."/>
            <person name="Brambilla E."/>
            <person name="Klenk H.-P."/>
            <person name="Eisen J.A."/>
        </authorList>
    </citation>
    <scope>NUCLEOTIDE SEQUENCE [LARGE SCALE GENOMIC DNA]</scope>
    <source>
        <strain evidence="2">ATCC 49306 / DSM 6799 / DCB-1</strain>
    </source>
</reference>
<dbReference type="KEGG" id="dti:Desti_0488"/>
<dbReference type="OrthoDB" id="6198884at2"/>
<evidence type="ECO:0008006" key="3">
    <source>
        <dbReference type="Google" id="ProtNLM"/>
    </source>
</evidence>
<accession>I4C0Y1</accession>
<evidence type="ECO:0000313" key="1">
    <source>
        <dbReference type="EMBL" id="AFM23222.1"/>
    </source>
</evidence>
<dbReference type="AlphaFoldDB" id="I4C0Y1"/>
<dbReference type="EMBL" id="CP003360">
    <property type="protein sequence ID" value="AFM23222.1"/>
    <property type="molecule type" value="Genomic_DNA"/>
</dbReference>
<name>I4C0Y1_DESTA</name>
<dbReference type="eggNOG" id="COG4191">
    <property type="taxonomic scope" value="Bacteria"/>
</dbReference>
<gene>
    <name evidence="1" type="ordered locus">Desti_0488</name>
</gene>
<proteinExistence type="predicted"/>
<dbReference type="Proteomes" id="UP000006055">
    <property type="component" value="Chromosome"/>
</dbReference>
<sequence length="244" mass="27998">MRDYTLLARQILEDLREEVDEETLRNKYNLAPESLLNILLTLEEQGLIFKIDGRFIAPDMRSISAIDMVRDIQNGMDEAKLQEKYGLSLQGLASSIRLLVEGNHLTRSDLAERDLLFQEVMDPGLARESRRYYLDFDLPIFDMGTPMLRGRVNDLTEKGLGTIGIPSRPDEIKHFMINHEKFVLLKPFAFQARCRWSRQNAASGDFIAGFEISEISPEDFAELRKLCKMVTFYVSPETPVKFGS</sequence>
<dbReference type="RefSeq" id="WP_014808381.1">
    <property type="nucleotide sequence ID" value="NC_018025.1"/>
</dbReference>